<feature type="compositionally biased region" description="Basic and acidic residues" evidence="1">
    <location>
        <begin position="264"/>
        <end position="274"/>
    </location>
</feature>
<evidence type="ECO:0000256" key="1">
    <source>
        <dbReference type="SAM" id="MobiDB-lite"/>
    </source>
</evidence>
<feature type="region of interest" description="Disordered" evidence="1">
    <location>
        <begin position="92"/>
        <end position="115"/>
    </location>
</feature>
<sequence length="321" mass="36045">MIDFCQLRVEDLHRRLDESLSAFQKSVNRKDNAQARALHCVKQNSKEVLIEVVQPGVRPRLDRLLAASAPLKVVCGDAATSSGCLEFTNSPAESTDSGVGMSPAVSPTSNGKQSPFYEYSEENRLGMRQRSASESVWNNDGLKGILKKPKRYTRLLSRSASECNGHLLPDEAEATLQVCELLECSEEEREDSVEMVPRQKRVSFSEKVDRKLFKAGQCIASQTRKNQKRRESKKRKEERERRASLSLDYEHETSKTDVAPSGDSESKNDDDVFEKPGTVTSSERQDSGFVDGDDEQEEEGGRQQEEVWKAAVRRQRNAVSV</sequence>
<dbReference type="AlphaFoldDB" id="A0A2A2LPW1"/>
<accession>A0A2A2LPW1</accession>
<name>A0A2A2LPW1_9BILA</name>
<comment type="caution">
    <text evidence="2">The sequence shown here is derived from an EMBL/GenBank/DDBJ whole genome shotgun (WGS) entry which is preliminary data.</text>
</comment>
<feature type="compositionally biased region" description="Basic and acidic residues" evidence="1">
    <location>
        <begin position="234"/>
        <end position="255"/>
    </location>
</feature>
<dbReference type="Proteomes" id="UP000218231">
    <property type="component" value="Unassembled WGS sequence"/>
</dbReference>
<feature type="compositionally biased region" description="Basic residues" evidence="1">
    <location>
        <begin position="311"/>
        <end position="321"/>
    </location>
</feature>
<organism evidence="2 3">
    <name type="scientific">Diploscapter pachys</name>
    <dbReference type="NCBI Taxonomy" id="2018661"/>
    <lineage>
        <taxon>Eukaryota</taxon>
        <taxon>Metazoa</taxon>
        <taxon>Ecdysozoa</taxon>
        <taxon>Nematoda</taxon>
        <taxon>Chromadorea</taxon>
        <taxon>Rhabditida</taxon>
        <taxon>Rhabditina</taxon>
        <taxon>Rhabditomorpha</taxon>
        <taxon>Rhabditoidea</taxon>
        <taxon>Rhabditidae</taxon>
        <taxon>Diploscapter</taxon>
    </lineage>
</organism>
<dbReference type="OrthoDB" id="5868397at2759"/>
<keyword evidence="3" id="KW-1185">Reference proteome</keyword>
<feature type="compositionally biased region" description="Basic and acidic residues" evidence="1">
    <location>
        <begin position="299"/>
        <end position="308"/>
    </location>
</feature>
<protein>
    <submittedName>
        <fullName evidence="2">Uncharacterized protein</fullName>
    </submittedName>
</protein>
<reference evidence="2 3" key="1">
    <citation type="journal article" date="2017" name="Curr. Biol.">
        <title>Genome architecture and evolution of a unichromosomal asexual nematode.</title>
        <authorList>
            <person name="Fradin H."/>
            <person name="Zegar C."/>
            <person name="Gutwein M."/>
            <person name="Lucas J."/>
            <person name="Kovtun M."/>
            <person name="Corcoran D."/>
            <person name="Baugh L.R."/>
            <person name="Kiontke K."/>
            <person name="Gunsalus K."/>
            <person name="Fitch D.H."/>
            <person name="Piano F."/>
        </authorList>
    </citation>
    <scope>NUCLEOTIDE SEQUENCE [LARGE SCALE GENOMIC DNA]</scope>
    <source>
        <strain evidence="2">PF1309</strain>
    </source>
</reference>
<dbReference type="EMBL" id="LIAE01006522">
    <property type="protein sequence ID" value="PAV88281.1"/>
    <property type="molecule type" value="Genomic_DNA"/>
</dbReference>
<feature type="region of interest" description="Disordered" evidence="1">
    <location>
        <begin position="219"/>
        <end position="321"/>
    </location>
</feature>
<gene>
    <name evidence="2" type="ORF">WR25_13143</name>
</gene>
<proteinExistence type="predicted"/>
<evidence type="ECO:0000313" key="3">
    <source>
        <dbReference type="Proteomes" id="UP000218231"/>
    </source>
</evidence>
<evidence type="ECO:0000313" key="2">
    <source>
        <dbReference type="EMBL" id="PAV88281.1"/>
    </source>
</evidence>